<dbReference type="PANTHER" id="PTHR23355:SF9">
    <property type="entry name" value="DIS3-LIKE EXONUCLEASE 2"/>
    <property type="match status" value="1"/>
</dbReference>
<dbReference type="SMART" id="SM00955">
    <property type="entry name" value="RNB"/>
    <property type="match status" value="1"/>
</dbReference>
<dbReference type="InterPro" id="IPR012340">
    <property type="entry name" value="NA-bd_OB-fold"/>
</dbReference>
<gene>
    <name evidence="2" type="ORF">IAB59_04970</name>
</gene>
<organism evidence="2 3">
    <name type="scientific">Candidatus Onthousia faecipullorum</name>
    <dbReference type="NCBI Taxonomy" id="2840887"/>
    <lineage>
        <taxon>Bacteria</taxon>
        <taxon>Bacillati</taxon>
        <taxon>Bacillota</taxon>
        <taxon>Bacilli</taxon>
        <taxon>Candidatus Onthousia</taxon>
    </lineage>
</organism>
<name>A0A9D1GC48_9FIRM</name>
<evidence type="ECO:0000313" key="2">
    <source>
        <dbReference type="EMBL" id="HIT37807.1"/>
    </source>
</evidence>
<dbReference type="Proteomes" id="UP000886833">
    <property type="component" value="Unassembled WGS sequence"/>
</dbReference>
<evidence type="ECO:0000259" key="1">
    <source>
        <dbReference type="SMART" id="SM00955"/>
    </source>
</evidence>
<protein>
    <submittedName>
        <fullName evidence="2">RNB domain-containing ribonuclease</fullName>
    </submittedName>
</protein>
<dbReference type="GO" id="GO:0004540">
    <property type="term" value="F:RNA nuclease activity"/>
    <property type="evidence" value="ECO:0007669"/>
    <property type="project" value="InterPro"/>
</dbReference>
<sequence length="769" mass="89360">MKAIELIENFFKKNNQAVSISNLYKILKIQDSNKDDFLDALFELEKKGKIIYQDNMFIKVPCNSNLYHGKLQISNKGNFYISINKSSRINIKNFRQYKLKKDDIIYVVKRESRKTETYKKYFEGDIIRVVTRESMQKDSYLAKGIVKKEYLSEKYYIQIENKKYYINSKNMKSAYPGDLVTIHLGNKDSLDEVKVLNIIKRKNDTHIFKCIEYKGVKRWLPLGTTYFEISSIPEEKYESGSLVLASLKLKEGKYYLDIKEQVVSNYNEETINSATENGFSLEFDKNIIKELDNIKFQTSSVDRRDLRNLMTITIDSIHAKDLDDAISLEEKGGFYYLYVSIADVSSYVPFESLLFNEAIKRGTSVYPIDSVIPMFPQKISNEICSLNPYEDKNALTCMMQIDVKGNVLNFEIFNSIIKSDYKMSYDKVNNILLGKEYDYDYLPFYQMLFSMQKLSNIIQNNRIENGALFLQTSELNFNVDEFSNPISIEENEKGPAQSMIENFMIIANKTVADYAYYLDLPFVYRNHEQLTNIEIDKLKSNLKREKILINKLHSLSNPNILKKVLVNILSYISKEEATYVSEIVLKSMTRAYYDSKSIGHYGLGLDRYATFTSPIRRAPDLLNHYVLNAIINYDEESEVILNILRKKLPKICDHLTERQIAAETVEKETSYVMLKELSNISVSGKLSQVIKNCAFIKIEDSVMGLIHANDRYLIDLKKQCLIDKRENITYNIDDIISLKICSEKNIGSFIPLEIESKKSKNLIKRRDEI</sequence>
<dbReference type="GO" id="GO:0006402">
    <property type="term" value="P:mRNA catabolic process"/>
    <property type="evidence" value="ECO:0007669"/>
    <property type="project" value="TreeGrafter"/>
</dbReference>
<dbReference type="EMBL" id="DVKQ01000063">
    <property type="protein sequence ID" value="HIT37807.1"/>
    <property type="molecule type" value="Genomic_DNA"/>
</dbReference>
<evidence type="ECO:0000313" key="3">
    <source>
        <dbReference type="Proteomes" id="UP000886833"/>
    </source>
</evidence>
<dbReference type="SUPFAM" id="SSF50249">
    <property type="entry name" value="Nucleic acid-binding proteins"/>
    <property type="match status" value="1"/>
</dbReference>
<dbReference type="PANTHER" id="PTHR23355">
    <property type="entry name" value="RIBONUCLEASE"/>
    <property type="match status" value="1"/>
</dbReference>
<proteinExistence type="predicted"/>
<dbReference type="InterPro" id="IPR001900">
    <property type="entry name" value="RNase_II/R"/>
</dbReference>
<dbReference type="InterPro" id="IPR050180">
    <property type="entry name" value="RNR_Ribonuclease"/>
</dbReference>
<dbReference type="Pfam" id="PF00773">
    <property type="entry name" value="RNB"/>
    <property type="match status" value="1"/>
</dbReference>
<reference evidence="2" key="2">
    <citation type="journal article" date="2021" name="PeerJ">
        <title>Extensive microbial diversity within the chicken gut microbiome revealed by metagenomics and culture.</title>
        <authorList>
            <person name="Gilroy R."/>
            <person name="Ravi A."/>
            <person name="Getino M."/>
            <person name="Pursley I."/>
            <person name="Horton D.L."/>
            <person name="Alikhan N.F."/>
            <person name="Baker D."/>
            <person name="Gharbi K."/>
            <person name="Hall N."/>
            <person name="Watson M."/>
            <person name="Adriaenssens E.M."/>
            <person name="Foster-Nyarko E."/>
            <person name="Jarju S."/>
            <person name="Secka A."/>
            <person name="Antonio M."/>
            <person name="Oren A."/>
            <person name="Chaudhuri R.R."/>
            <person name="La Ragione R."/>
            <person name="Hildebrand F."/>
            <person name="Pallen M.J."/>
        </authorList>
    </citation>
    <scope>NUCLEOTIDE SEQUENCE</scope>
    <source>
        <strain evidence="2">CHK195-26880</strain>
    </source>
</reference>
<dbReference type="GO" id="GO:0003723">
    <property type="term" value="F:RNA binding"/>
    <property type="evidence" value="ECO:0007669"/>
    <property type="project" value="InterPro"/>
</dbReference>
<dbReference type="AlphaFoldDB" id="A0A9D1GC48"/>
<comment type="caution">
    <text evidence="2">The sequence shown here is derived from an EMBL/GenBank/DDBJ whole genome shotgun (WGS) entry which is preliminary data.</text>
</comment>
<accession>A0A9D1GC48</accession>
<reference evidence="2" key="1">
    <citation type="submission" date="2020-10" db="EMBL/GenBank/DDBJ databases">
        <authorList>
            <person name="Gilroy R."/>
        </authorList>
    </citation>
    <scope>NUCLEOTIDE SEQUENCE</scope>
    <source>
        <strain evidence="2">CHK195-26880</strain>
    </source>
</reference>
<feature type="domain" description="RNB" evidence="1">
    <location>
        <begin position="303"/>
        <end position="633"/>
    </location>
</feature>
<dbReference type="GO" id="GO:0005829">
    <property type="term" value="C:cytosol"/>
    <property type="evidence" value="ECO:0007669"/>
    <property type="project" value="TreeGrafter"/>
</dbReference>